<reference evidence="2 3" key="1">
    <citation type="journal article" date="2019" name="PLoS Biol.">
        <title>Sex chromosomes control vertical transmission of feminizing Wolbachia symbionts in an isopod.</title>
        <authorList>
            <person name="Becking T."/>
            <person name="Chebbi M.A."/>
            <person name="Giraud I."/>
            <person name="Moumen B."/>
            <person name="Laverre T."/>
            <person name="Caubet Y."/>
            <person name="Peccoud J."/>
            <person name="Gilbert C."/>
            <person name="Cordaux R."/>
        </authorList>
    </citation>
    <scope>NUCLEOTIDE SEQUENCE [LARGE SCALE GENOMIC DNA]</scope>
    <source>
        <strain evidence="2">ANa2</strain>
        <tissue evidence="2">Whole body excluding digestive tract and cuticle</tissue>
    </source>
</reference>
<protein>
    <submittedName>
        <fullName evidence="2">Uncharacterized protein</fullName>
    </submittedName>
</protein>
<evidence type="ECO:0000256" key="1">
    <source>
        <dbReference type="SAM" id="MobiDB-lite"/>
    </source>
</evidence>
<organism evidence="2 3">
    <name type="scientific">Armadillidium nasatum</name>
    <dbReference type="NCBI Taxonomy" id="96803"/>
    <lineage>
        <taxon>Eukaryota</taxon>
        <taxon>Metazoa</taxon>
        <taxon>Ecdysozoa</taxon>
        <taxon>Arthropoda</taxon>
        <taxon>Crustacea</taxon>
        <taxon>Multicrustacea</taxon>
        <taxon>Malacostraca</taxon>
        <taxon>Eumalacostraca</taxon>
        <taxon>Peracarida</taxon>
        <taxon>Isopoda</taxon>
        <taxon>Oniscidea</taxon>
        <taxon>Crinocheta</taxon>
        <taxon>Armadillidiidae</taxon>
        <taxon>Armadillidium</taxon>
    </lineage>
</organism>
<sequence>MVRNLFGIKNGEILPVKFLMGLHLTHFPMQPYAVTENEFQSIKMVLAASKDKCLFVRKKRGLCFRLAEEFKVKGLSGPIGSDVTTKHDFDPPGVDVLNLNLFRKCVNPTKIRDVDILRCKISSLIQKTPRKSRMAESQLIGDFKVSKVKDNKYKIVGCNRTRIYDKEDSNANIHQDSSESAREREIFDQFSHISLVEDKAKTFTEEAVKDLVTRLTSHLKIKDQNPLMEGENQQLLLNQEADEHQQEKEREEEHDQKDETQLFEPLHITEEDNLESLVKFNHFGIDSISSAIEVSIIQQSKLEKYSVKTMNIPPVLGISTGGPTSAKEYYSCDLCSFTSAHQTRYSRHKKLHCLEGRQKFLSRIAQLRECPGIIKSKPAALLSDTDGDIEDIFAFIVHTKPTTERILLNTKRCIYRKSERPVERKKVYVPQLPISISFRTLPKPSQEVLPSGEDEE</sequence>
<name>A0A5N5TD44_9CRUS</name>
<comment type="caution">
    <text evidence="2">The sequence shown here is derived from an EMBL/GenBank/DDBJ whole genome shotgun (WGS) entry which is preliminary data.</text>
</comment>
<dbReference type="OrthoDB" id="10453164at2759"/>
<keyword evidence="3" id="KW-1185">Reference proteome</keyword>
<proteinExistence type="predicted"/>
<gene>
    <name evidence="2" type="ORF">Anas_10397</name>
</gene>
<evidence type="ECO:0000313" key="2">
    <source>
        <dbReference type="EMBL" id="KAB7504099.1"/>
    </source>
</evidence>
<feature type="region of interest" description="Disordered" evidence="1">
    <location>
        <begin position="241"/>
        <end position="260"/>
    </location>
</feature>
<dbReference type="AlphaFoldDB" id="A0A5N5TD44"/>
<accession>A0A5N5TD44</accession>
<evidence type="ECO:0000313" key="3">
    <source>
        <dbReference type="Proteomes" id="UP000326759"/>
    </source>
</evidence>
<dbReference type="Proteomes" id="UP000326759">
    <property type="component" value="Unassembled WGS sequence"/>
</dbReference>
<dbReference type="EMBL" id="SEYY01003761">
    <property type="protein sequence ID" value="KAB7504099.1"/>
    <property type="molecule type" value="Genomic_DNA"/>
</dbReference>